<dbReference type="AlphaFoldDB" id="A0A1I7XXY8"/>
<feature type="compositionally biased region" description="Polar residues" evidence="1">
    <location>
        <begin position="348"/>
        <end position="365"/>
    </location>
</feature>
<organism evidence="2 3">
    <name type="scientific">Steinernema glaseri</name>
    <dbReference type="NCBI Taxonomy" id="37863"/>
    <lineage>
        <taxon>Eukaryota</taxon>
        <taxon>Metazoa</taxon>
        <taxon>Ecdysozoa</taxon>
        <taxon>Nematoda</taxon>
        <taxon>Chromadorea</taxon>
        <taxon>Rhabditida</taxon>
        <taxon>Tylenchina</taxon>
        <taxon>Panagrolaimomorpha</taxon>
        <taxon>Strongyloidoidea</taxon>
        <taxon>Steinernematidae</taxon>
        <taxon>Steinernema</taxon>
    </lineage>
</organism>
<evidence type="ECO:0000313" key="3">
    <source>
        <dbReference type="WBParaSite" id="L893_g10619.t1"/>
    </source>
</evidence>
<reference evidence="3" key="1">
    <citation type="submission" date="2016-11" db="UniProtKB">
        <authorList>
            <consortium name="WormBaseParasite"/>
        </authorList>
    </citation>
    <scope>IDENTIFICATION</scope>
</reference>
<dbReference type="WBParaSite" id="L893_g10619.t1">
    <property type="protein sequence ID" value="L893_g10619.t1"/>
    <property type="gene ID" value="L893_g10619"/>
</dbReference>
<protein>
    <submittedName>
        <fullName evidence="3">Uncharacterized protein</fullName>
    </submittedName>
</protein>
<keyword evidence="2" id="KW-1185">Reference proteome</keyword>
<sequence>MVAPEMSKTCKSGSTELIDGQLRKKDQLRIGNYQLRIGNCEKPEGQKKTAAKANKSPSKESTLLTRLVPFKRATKAPSKTWFHEKPVVNVCNLALPIRVYSTQRITRDPNGGLLFKEEVAFVGAGNDWKGDRLPAIKLEPDVVEQMNKLSLTNSPYRNDNEHSAYLGDSLIAISQSTRILQRFSHSGSSKTSTELIRYSSDRQDMRNKERGVVASAPHHPGLQGPLNIEVHREVTEGKRGAYSVKSTITVTVSDGSFDSAGTEVPLVWSRRSGTPEAENPISFDEKISYGSTIFKAVRQIEVAPLKAIPRPGAHSAVCSMVDRRGYSTGIEEVITQSSRSDLLKKNPEGQSDSIVSSAEQPNALPSSTRCDIRVVASNSELREPAILNFCASNVTVEEVSVNGNVVWKKNNGSFH</sequence>
<proteinExistence type="predicted"/>
<accession>A0A1I7XXY8</accession>
<feature type="region of interest" description="Disordered" evidence="1">
    <location>
        <begin position="41"/>
        <end position="60"/>
    </location>
</feature>
<name>A0A1I7XXY8_9BILA</name>
<feature type="region of interest" description="Disordered" evidence="1">
    <location>
        <begin position="338"/>
        <end position="365"/>
    </location>
</feature>
<evidence type="ECO:0000313" key="2">
    <source>
        <dbReference type="Proteomes" id="UP000095287"/>
    </source>
</evidence>
<evidence type="ECO:0000256" key="1">
    <source>
        <dbReference type="SAM" id="MobiDB-lite"/>
    </source>
</evidence>
<dbReference type="Proteomes" id="UP000095287">
    <property type="component" value="Unplaced"/>
</dbReference>